<dbReference type="EMBL" id="CP007590">
    <property type="protein sequence ID" value="AMW25777.1"/>
    <property type="molecule type" value="Genomic_DNA"/>
</dbReference>
<accession>A0A8D4A288</accession>
<name>A0A8D4A288_MYCBV</name>
<evidence type="ECO:0000313" key="2">
    <source>
        <dbReference type="Proteomes" id="UP000076372"/>
    </source>
</evidence>
<dbReference type="Proteomes" id="UP000076372">
    <property type="component" value="Chromosome"/>
</dbReference>
<dbReference type="AlphaFoldDB" id="A0A8D4A288"/>
<protein>
    <submittedName>
        <fullName evidence="1">Uncharacterized protein</fullName>
    </submittedName>
</protein>
<gene>
    <name evidence="1" type="ORF">BC94_0505</name>
</gene>
<evidence type="ECO:0000313" key="1">
    <source>
        <dbReference type="EMBL" id="AMW25777.1"/>
    </source>
</evidence>
<proteinExistence type="predicted"/>
<reference evidence="1 2" key="1">
    <citation type="submission" date="2014-04" db="EMBL/GenBank/DDBJ databases">
        <title>Complete genome sequence of Mycoplasma bovis attenuated strain P150.</title>
        <authorList>
            <person name="Qi J."/>
            <person name="Guo A."/>
        </authorList>
    </citation>
    <scope>NUCLEOTIDE SEQUENCE [LARGE SCALE GENOMIC DNA]</scope>
    <source>
        <strain evidence="1 2">HB0801-P150</strain>
    </source>
</reference>
<sequence length="49" mass="6063">MKVFTKEQLLMFLLLKVKKLKKVKTYSQLKLTKWQQKFLLQYQAKLLKF</sequence>
<organism evidence="1 2">
    <name type="scientific">Mycoplasmopsis bovis</name>
    <name type="common">Mycoplasma bovis</name>
    <dbReference type="NCBI Taxonomy" id="28903"/>
    <lineage>
        <taxon>Bacteria</taxon>
        <taxon>Bacillati</taxon>
        <taxon>Mycoplasmatota</taxon>
        <taxon>Mycoplasmoidales</taxon>
        <taxon>Metamycoplasmataceae</taxon>
        <taxon>Mycoplasmopsis</taxon>
    </lineage>
</organism>